<dbReference type="FunCoup" id="A0A6P7F8W2">
    <property type="interactions" value="33"/>
</dbReference>
<feature type="domain" description="Peptidase S9 prolyl oligopeptidase catalytic" evidence="5">
    <location>
        <begin position="1161"/>
        <end position="1361"/>
    </location>
</feature>
<accession>A0A6P7F8W2</accession>
<feature type="non-terminal residue" evidence="8">
    <location>
        <position position="1"/>
    </location>
</feature>
<evidence type="ECO:0000256" key="1">
    <source>
        <dbReference type="ARBA" id="ARBA00010036"/>
    </source>
</evidence>
<dbReference type="InterPro" id="IPR002469">
    <property type="entry name" value="Peptidase_S9B_N"/>
</dbReference>
<dbReference type="GO" id="GO:0005886">
    <property type="term" value="C:plasma membrane"/>
    <property type="evidence" value="ECO:0007669"/>
    <property type="project" value="TreeGrafter"/>
</dbReference>
<dbReference type="OrthoDB" id="16520at2759"/>
<evidence type="ECO:0000313" key="8">
    <source>
        <dbReference type="RefSeq" id="XP_028130118.1"/>
    </source>
</evidence>
<evidence type="ECO:0000256" key="3">
    <source>
        <dbReference type="ARBA" id="ARBA00072929"/>
    </source>
</evidence>
<dbReference type="InterPro" id="IPR029058">
    <property type="entry name" value="AB_hydrolase_fold"/>
</dbReference>
<keyword evidence="2" id="KW-0325">Glycoprotein</keyword>
<comment type="similarity">
    <text evidence="1">Belongs to the peptidase S9B family. DPPIV subfamily.</text>
</comment>
<evidence type="ECO:0000256" key="4">
    <source>
        <dbReference type="SAM" id="Phobius"/>
    </source>
</evidence>
<gene>
    <name evidence="8" type="primary">LOC114326093</name>
</gene>
<proteinExistence type="inferred from homology"/>
<keyword evidence="4" id="KW-0472">Membrane</keyword>
<dbReference type="PANTHER" id="PTHR11731">
    <property type="entry name" value="PROTEASE FAMILY S9B,C DIPEPTIDYL-PEPTIDASE IV-RELATED"/>
    <property type="match status" value="1"/>
</dbReference>
<protein>
    <recommendedName>
        <fullName evidence="3">Venom dipeptidyl peptidase 4</fullName>
    </recommendedName>
</protein>
<keyword evidence="4" id="KW-1133">Transmembrane helix</keyword>
<reference evidence="8" key="1">
    <citation type="submission" date="2025-08" db="UniProtKB">
        <authorList>
            <consortium name="RefSeq"/>
        </authorList>
    </citation>
    <scope>IDENTIFICATION</scope>
    <source>
        <tissue evidence="8">Whole insect</tissue>
    </source>
</reference>
<dbReference type="PANTHER" id="PTHR11731:SF187">
    <property type="entry name" value="INACTIVE DIPEPTIDYL PEPTIDASE 10-LIKE PROTEIN"/>
    <property type="match status" value="1"/>
</dbReference>
<dbReference type="SUPFAM" id="SSF53474">
    <property type="entry name" value="alpha/beta-Hydrolases"/>
    <property type="match status" value="1"/>
</dbReference>
<dbReference type="Pfam" id="PF00930">
    <property type="entry name" value="DPPIV_N"/>
    <property type="match status" value="2"/>
</dbReference>
<dbReference type="GO" id="GO:0008236">
    <property type="term" value="F:serine-type peptidase activity"/>
    <property type="evidence" value="ECO:0007669"/>
    <property type="project" value="InterPro"/>
</dbReference>
<dbReference type="Gene3D" id="3.40.50.1820">
    <property type="entry name" value="alpha/beta hydrolase"/>
    <property type="match status" value="1"/>
</dbReference>
<dbReference type="Pfam" id="PF25273">
    <property type="entry name" value="DUF7869"/>
    <property type="match status" value="1"/>
</dbReference>
<organism evidence="8">
    <name type="scientific">Diabrotica virgifera virgifera</name>
    <name type="common">western corn rootworm</name>
    <dbReference type="NCBI Taxonomy" id="50390"/>
    <lineage>
        <taxon>Eukaryota</taxon>
        <taxon>Metazoa</taxon>
        <taxon>Ecdysozoa</taxon>
        <taxon>Arthropoda</taxon>
        <taxon>Hexapoda</taxon>
        <taxon>Insecta</taxon>
        <taxon>Pterygota</taxon>
        <taxon>Neoptera</taxon>
        <taxon>Endopterygota</taxon>
        <taxon>Coleoptera</taxon>
        <taxon>Polyphaga</taxon>
        <taxon>Cucujiformia</taxon>
        <taxon>Chrysomeloidea</taxon>
        <taxon>Chrysomelidae</taxon>
        <taxon>Galerucinae</taxon>
        <taxon>Diabroticina</taxon>
        <taxon>Diabroticites</taxon>
        <taxon>Diabrotica</taxon>
    </lineage>
</organism>
<feature type="domain" description="Dipeptidylpeptidase IV N-terminal" evidence="6">
    <location>
        <begin position="115"/>
        <end position="239"/>
    </location>
</feature>
<feature type="domain" description="Dipeptidylpeptidase IV N-terminal" evidence="6">
    <location>
        <begin position="839"/>
        <end position="1074"/>
    </location>
</feature>
<dbReference type="Gene3D" id="2.140.10.30">
    <property type="entry name" value="Dipeptidylpeptidase IV, N-terminal domain"/>
    <property type="match status" value="2"/>
</dbReference>
<evidence type="ECO:0000259" key="6">
    <source>
        <dbReference type="Pfam" id="PF00930"/>
    </source>
</evidence>
<dbReference type="InterPro" id="IPR057191">
    <property type="entry name" value="DUF7869"/>
</dbReference>
<dbReference type="RefSeq" id="XP_028130118.1">
    <property type="nucleotide sequence ID" value="XM_028274317.1"/>
</dbReference>
<dbReference type="GO" id="GO:0008239">
    <property type="term" value="F:dipeptidyl-peptidase activity"/>
    <property type="evidence" value="ECO:0007669"/>
    <property type="project" value="TreeGrafter"/>
</dbReference>
<dbReference type="FunFam" id="3.40.50.1820:FF:000003">
    <property type="entry name" value="Dipeptidyl peptidase 4"/>
    <property type="match status" value="1"/>
</dbReference>
<feature type="transmembrane region" description="Helical" evidence="4">
    <location>
        <begin position="12"/>
        <end position="39"/>
    </location>
</feature>
<evidence type="ECO:0000259" key="5">
    <source>
        <dbReference type="Pfam" id="PF00326"/>
    </source>
</evidence>
<feature type="domain" description="DUF7869" evidence="7">
    <location>
        <begin position="584"/>
        <end position="715"/>
    </location>
</feature>
<dbReference type="GO" id="GO:0006508">
    <property type="term" value="P:proteolysis"/>
    <property type="evidence" value="ECO:0007669"/>
    <property type="project" value="InterPro"/>
</dbReference>
<dbReference type="InterPro" id="IPR001375">
    <property type="entry name" value="Peptidase_S9_cat"/>
</dbReference>
<name>A0A6P7F8W2_DIAVI</name>
<sequence>ELALHEDEGHNWWSIIFSLLVIGLVISGIVGAIFIVGYVDELLYWHGQRMHLEELLEGDLTPKKLPSQWLSSTHFVFQSDDGSLSILDTSKNFSVTVLVTNNTLRQLNVKGYQCSKDLSYVLFQHNLKSVFRQSFTAHYTIYDVSKDHYKTFKISDRVFQETESRKSHHIPVRLESSPKAQPERLQYASWLGDTTSLLIVFNNDIYHRKSPTEEFDTRITFTGHSDIIYNGIPDWLYQESEFTEDQNKGYTRKRSKTEDTWQKNVNKVKRNSGEEYSTIKNRKLVPKRTVGSPCSCGCFEKVGLEKISIIFKNFWELSEYNLQNAYLSKRVKSVSVNRCRIKNRPSRKLRSIEYSVLFESNEFKVCRKAFYAIHGVTEKRVRTVLNKVSTSGTVELDRRGNKNPVNKVSVEMKETVMLHVNSLPKCSSHYSRAKSPYRKYLSTDLNINKLYDLYCEWMTENHPLIDPVSSRFYRDTFNKKFNIGFNPPKSDTCNFCDKTDMELSNCDDLQRNQLQVAKELHLRRAKAVQKILKSYKSNNEDSVSAICIDLQQTLPTPKLTTSVQYYKRKLWTYNFAVHDVKSGKCVMYMWNESTGGRGSCEIASCLSHYFDSMDHQVKKVVLFSDNCGGQNKNMNIVLACLKKIHELKFDFIEHYFMIPGHSYLPCDRDFGHIELRLRNIDVYSEDHYIDLIRSSRKVRPFKVVKMTSSMFFDFTALQKLITKRKSTASFKDGKVFLYSKLFKQGFSIQPTYQNVLSEQVVLQKGKVGEYQRHLFDLSAAVLSPKYQQPIKLSEEKIKDIKSLLPYIPLHHRSFFDELISLQESQTNLATLTGESQDDPGTPIPSVQLWIVDISNLTSLEYHLVQPPKALQRQDYYLTSAGWIGQNNTQVAVVWINRAQNLSIVSACLAPNWTCVETHTERAADKAWLEIQEHPVFSPDGDSYLLLAPVQEGSRETYTHIKHITVTQQRIAVLSHGRHEVTKILSWDSVSHLIYYLATEENRPGQRHLYVVRDPSTDDPRRLESHCITCDLGDVLWSSRFLYRNCTHFSAQVSPRLDDSNASYYVLHCEGPGLPLAAAHNASTHKLLKILYDSRASKWPLLEKLAMPKKKSLEVPLPQGSRAQVQLLLPPSWREELRDAAYPVLVEVNGRPGSKSVTEEFQVDWGTYMSSHCDVVYIKLDVRGARGQSDRSIYHQLGGVEVQDQVTVLEHLLEKHKYLDKTRIGIWGWGYGGYVTAMVLGLGNQQKVYKCGISVSPISDWLFYNAAFTERIMGLPNENYKGYVEADATQRARNIPKRSFFLIHGMADLTAPYQHGVMLASALTEARVLYRYQSYADEGHLLEGVIEHVYNSMQNFFEECLNLDTDEKAKEREEKKEKEENE</sequence>
<dbReference type="SUPFAM" id="SSF82171">
    <property type="entry name" value="DPP6 N-terminal domain-like"/>
    <property type="match status" value="1"/>
</dbReference>
<dbReference type="InterPro" id="IPR050278">
    <property type="entry name" value="Serine_Prot_S9B/DPPIV"/>
</dbReference>
<dbReference type="InParanoid" id="A0A6P7F8W2"/>
<evidence type="ECO:0000259" key="7">
    <source>
        <dbReference type="Pfam" id="PF25273"/>
    </source>
</evidence>
<dbReference type="Pfam" id="PF00326">
    <property type="entry name" value="Peptidase_S9"/>
    <property type="match status" value="1"/>
</dbReference>
<evidence type="ECO:0000256" key="2">
    <source>
        <dbReference type="ARBA" id="ARBA00023180"/>
    </source>
</evidence>
<keyword evidence="4" id="KW-0812">Transmembrane</keyword>